<sequence length="180" mass="20506">MAVVNWKPATWITAWFLLTAPIILWDATYCFMRPRSFEGGDLHWIWEPYSIYQNIDYVYSPEAYAENDGFPNAQSLMNLIETALNLLFVYLSLVAHWPAAPLVGFASALMTLSKTVLYLLNEFYCNFCSIGKLGLRDLIQFYILPNGFWIVVPTLIVASLGREIASRLVSQHTVEKAKKA</sequence>
<evidence type="ECO:0008006" key="4">
    <source>
        <dbReference type="Google" id="ProtNLM"/>
    </source>
</evidence>
<accession>A0A0D7B8H5</accession>
<name>A0A0D7B8H5_9AGAR</name>
<evidence type="ECO:0000313" key="3">
    <source>
        <dbReference type="Proteomes" id="UP000054007"/>
    </source>
</evidence>
<evidence type="ECO:0000313" key="2">
    <source>
        <dbReference type="EMBL" id="KIY65816.1"/>
    </source>
</evidence>
<keyword evidence="1" id="KW-0472">Membrane</keyword>
<keyword evidence="1" id="KW-0812">Transmembrane</keyword>
<dbReference type="PANTHER" id="PTHR37919">
    <property type="entry name" value="PROTEIN CBG05606"/>
    <property type="match status" value="1"/>
</dbReference>
<gene>
    <name evidence="2" type="ORF">CYLTODRAFT_432071</name>
</gene>
<dbReference type="Proteomes" id="UP000054007">
    <property type="component" value="Unassembled WGS sequence"/>
</dbReference>
<dbReference type="EMBL" id="KN880576">
    <property type="protein sequence ID" value="KIY65816.1"/>
    <property type="molecule type" value="Genomic_DNA"/>
</dbReference>
<dbReference type="OrthoDB" id="60858at2759"/>
<dbReference type="STRING" id="1314674.A0A0D7B8H5"/>
<dbReference type="PANTHER" id="PTHR37919:SF2">
    <property type="entry name" value="EXPERA DOMAIN-CONTAINING PROTEIN"/>
    <property type="match status" value="1"/>
</dbReference>
<evidence type="ECO:0000256" key="1">
    <source>
        <dbReference type="SAM" id="Phobius"/>
    </source>
</evidence>
<keyword evidence="3" id="KW-1185">Reference proteome</keyword>
<feature type="transmembrane region" description="Helical" evidence="1">
    <location>
        <begin position="139"/>
        <end position="160"/>
    </location>
</feature>
<keyword evidence="1" id="KW-1133">Transmembrane helix</keyword>
<protein>
    <recommendedName>
        <fullName evidence="4">EXPERA domain-containing protein</fullName>
    </recommendedName>
</protein>
<dbReference type="AlphaFoldDB" id="A0A0D7B8H5"/>
<feature type="transmembrane region" description="Helical" evidence="1">
    <location>
        <begin position="87"/>
        <end position="110"/>
    </location>
</feature>
<feature type="transmembrane region" description="Helical" evidence="1">
    <location>
        <begin position="12"/>
        <end position="32"/>
    </location>
</feature>
<proteinExistence type="predicted"/>
<reference evidence="2 3" key="1">
    <citation type="journal article" date="2015" name="Fungal Genet. Biol.">
        <title>Evolution of novel wood decay mechanisms in Agaricales revealed by the genome sequences of Fistulina hepatica and Cylindrobasidium torrendii.</title>
        <authorList>
            <person name="Floudas D."/>
            <person name="Held B.W."/>
            <person name="Riley R."/>
            <person name="Nagy L.G."/>
            <person name="Koehler G."/>
            <person name="Ransdell A.S."/>
            <person name="Younus H."/>
            <person name="Chow J."/>
            <person name="Chiniquy J."/>
            <person name="Lipzen A."/>
            <person name="Tritt A."/>
            <person name="Sun H."/>
            <person name="Haridas S."/>
            <person name="LaButti K."/>
            <person name="Ohm R.A."/>
            <person name="Kues U."/>
            <person name="Blanchette R.A."/>
            <person name="Grigoriev I.V."/>
            <person name="Minto R.E."/>
            <person name="Hibbett D.S."/>
        </authorList>
    </citation>
    <scope>NUCLEOTIDE SEQUENCE [LARGE SCALE GENOMIC DNA]</scope>
    <source>
        <strain evidence="2 3">FP15055 ss-10</strain>
    </source>
</reference>
<organism evidence="2 3">
    <name type="scientific">Cylindrobasidium torrendii FP15055 ss-10</name>
    <dbReference type="NCBI Taxonomy" id="1314674"/>
    <lineage>
        <taxon>Eukaryota</taxon>
        <taxon>Fungi</taxon>
        <taxon>Dikarya</taxon>
        <taxon>Basidiomycota</taxon>
        <taxon>Agaricomycotina</taxon>
        <taxon>Agaricomycetes</taxon>
        <taxon>Agaricomycetidae</taxon>
        <taxon>Agaricales</taxon>
        <taxon>Marasmiineae</taxon>
        <taxon>Physalacriaceae</taxon>
        <taxon>Cylindrobasidium</taxon>
    </lineage>
</organism>